<evidence type="ECO:0000313" key="2">
    <source>
        <dbReference type="Proteomes" id="UP000006208"/>
    </source>
</evidence>
<name>A0A7U3YB21_BORBG</name>
<protein>
    <submittedName>
        <fullName evidence="1">Uncharacterized protein</fullName>
    </submittedName>
</protein>
<dbReference type="InterPro" id="IPR004248">
    <property type="entry name" value="Borrelia_plasmid_OrfD"/>
</dbReference>
<evidence type="ECO:0000313" key="1">
    <source>
        <dbReference type="EMBL" id="ACN92780.1"/>
    </source>
</evidence>
<dbReference type="EMBL" id="CP001530">
    <property type="protein sequence ID" value="ACN92780.1"/>
    <property type="molecule type" value="Genomic_DNA"/>
</dbReference>
<organism evidence="1 2">
    <name type="scientific">Borreliella burgdorferi 118a</name>
    <dbReference type="NCBI Taxonomy" id="476210"/>
    <lineage>
        <taxon>Bacteria</taxon>
        <taxon>Pseudomonadati</taxon>
        <taxon>Spirochaetota</taxon>
        <taxon>Spirochaetia</taxon>
        <taxon>Spirochaetales</taxon>
        <taxon>Borreliaceae</taxon>
        <taxon>Borreliella</taxon>
    </lineage>
</organism>
<gene>
    <name evidence="1" type="ORF">BBU118A_S05</name>
</gene>
<proteinExistence type="predicted"/>
<accession>A0A7U3YB21</accession>
<geneLocation type="plasmid" evidence="1 2">
    <name>118a_lp32-3</name>
</geneLocation>
<sequence>MLYLITLLTKTKSKVNDPNHPTYTYPNLATLKDKHSIT</sequence>
<dbReference type="Proteomes" id="UP000006208">
    <property type="component" value="Plasmid 118a_lp32-3"/>
</dbReference>
<dbReference type="Pfam" id="PF02999">
    <property type="entry name" value="Borrelia_orfD"/>
    <property type="match status" value="1"/>
</dbReference>
<dbReference type="AlphaFoldDB" id="A0A7U3YB21"/>
<keyword evidence="1" id="KW-0614">Plasmid</keyword>
<reference evidence="1 2" key="1">
    <citation type="journal article" date="2011" name="J. Bacteriol.">
        <title>Whole-genome sequences of thirteen isolates of Borrelia burgdorferi.</title>
        <authorList>
            <person name="Schutzer S.E."/>
            <person name="Fraser-Liggett C.M."/>
            <person name="Casjens S.R."/>
            <person name="Qiu W.G."/>
            <person name="Dunn J.J."/>
            <person name="Mongodin E.F."/>
            <person name="Luft B.J."/>
        </authorList>
    </citation>
    <scope>NUCLEOTIDE SEQUENCE [LARGE SCALE GENOMIC DNA]</scope>
    <source>
        <strain evidence="1 2">118a</strain>
        <plasmid evidence="1 2">118a_lp32-3</plasmid>
    </source>
</reference>